<dbReference type="AlphaFoldDB" id="A0AAV4JLZ2"/>
<evidence type="ECO:0000313" key="2">
    <source>
        <dbReference type="Proteomes" id="UP000762676"/>
    </source>
</evidence>
<keyword evidence="2" id="KW-1185">Reference proteome</keyword>
<evidence type="ECO:0000313" key="1">
    <source>
        <dbReference type="EMBL" id="GFS22775.1"/>
    </source>
</evidence>
<proteinExistence type="predicted"/>
<accession>A0AAV4JLZ2</accession>
<comment type="caution">
    <text evidence="1">The sequence shown here is derived from an EMBL/GenBank/DDBJ whole genome shotgun (WGS) entry which is preliminary data.</text>
</comment>
<gene>
    <name evidence="1" type="ORF">ElyMa_006960200</name>
</gene>
<organism evidence="1 2">
    <name type="scientific">Elysia marginata</name>
    <dbReference type="NCBI Taxonomy" id="1093978"/>
    <lineage>
        <taxon>Eukaryota</taxon>
        <taxon>Metazoa</taxon>
        <taxon>Spiralia</taxon>
        <taxon>Lophotrochozoa</taxon>
        <taxon>Mollusca</taxon>
        <taxon>Gastropoda</taxon>
        <taxon>Heterobranchia</taxon>
        <taxon>Euthyneura</taxon>
        <taxon>Panpulmonata</taxon>
        <taxon>Sacoglossa</taxon>
        <taxon>Placobranchoidea</taxon>
        <taxon>Plakobranchidae</taxon>
        <taxon>Elysia</taxon>
    </lineage>
</organism>
<name>A0AAV4JLZ2_9GAST</name>
<dbReference type="EMBL" id="BMAT01013907">
    <property type="protein sequence ID" value="GFS22775.1"/>
    <property type="molecule type" value="Genomic_DNA"/>
</dbReference>
<dbReference type="Proteomes" id="UP000762676">
    <property type="component" value="Unassembled WGS sequence"/>
</dbReference>
<reference evidence="1 2" key="1">
    <citation type="journal article" date="2021" name="Elife">
        <title>Chloroplast acquisition without the gene transfer in kleptoplastic sea slugs, Plakobranchus ocellatus.</title>
        <authorList>
            <person name="Maeda T."/>
            <person name="Takahashi S."/>
            <person name="Yoshida T."/>
            <person name="Shimamura S."/>
            <person name="Takaki Y."/>
            <person name="Nagai Y."/>
            <person name="Toyoda A."/>
            <person name="Suzuki Y."/>
            <person name="Arimoto A."/>
            <person name="Ishii H."/>
            <person name="Satoh N."/>
            <person name="Nishiyama T."/>
            <person name="Hasebe M."/>
            <person name="Maruyama T."/>
            <person name="Minagawa J."/>
            <person name="Obokata J."/>
            <person name="Shigenobu S."/>
        </authorList>
    </citation>
    <scope>NUCLEOTIDE SEQUENCE [LARGE SCALE GENOMIC DNA]</scope>
</reference>
<sequence>MFNLLIKVLGNLRLIKLGAHFRNSLLLLSPLGAGLLLNLGMFDRLCLAVRYSLRDREMRGSIPGRVKPRTLKLVLAADPPSVWHYGFSAMSGRAGVRIM</sequence>
<protein>
    <submittedName>
        <fullName evidence="1">Uncharacterized protein</fullName>
    </submittedName>
</protein>